<reference evidence="2" key="1">
    <citation type="submission" date="2021-04" db="EMBL/GenBank/DDBJ databases">
        <authorList>
            <consortium name="Molecular Ecology Group"/>
        </authorList>
    </citation>
    <scope>NUCLEOTIDE SEQUENCE</scope>
</reference>
<dbReference type="PANTHER" id="PTHR31432:SF0">
    <property type="entry name" value="INTRAFLAGELLAR TRANSPORT PROTEIN 74 HOMOLOG"/>
    <property type="match status" value="1"/>
</dbReference>
<dbReference type="GO" id="GO:0048487">
    <property type="term" value="F:beta-tubulin binding"/>
    <property type="evidence" value="ECO:0007669"/>
    <property type="project" value="InterPro"/>
</dbReference>
<evidence type="ECO:0000313" key="3">
    <source>
        <dbReference type="Proteomes" id="UP000678393"/>
    </source>
</evidence>
<gene>
    <name evidence="2" type="ORF">CUNI_LOCUS17359</name>
</gene>
<dbReference type="PANTHER" id="PTHR31432">
    <property type="entry name" value="INTRAFLAGELLAR TRANSPORT PROTEIN 74 HOMOLOG"/>
    <property type="match status" value="1"/>
</dbReference>
<dbReference type="InterPro" id="IPR029602">
    <property type="entry name" value="IFT74"/>
</dbReference>
<dbReference type="OrthoDB" id="444379at2759"/>
<dbReference type="GO" id="GO:0030992">
    <property type="term" value="C:intraciliary transport particle B"/>
    <property type="evidence" value="ECO:0007669"/>
    <property type="project" value="InterPro"/>
</dbReference>
<sequence>MSVVNGLKSVLMITPEREELQHNLQKMEQFEEKLNEELVVLRQKVVDMEKELEVYSDLDKLRSEADAKKQKLLDDRIILQERRENFKKLIQALTVRYEGLKVQLNENETYSQLVNLEKKLQHLEQNNFSMKEFISQRTMDCDFGKMRKTVYHTINDLNAMLQDQMAKRRTY</sequence>
<dbReference type="AlphaFoldDB" id="A0A8S3ZZX5"/>
<feature type="coiled-coil region" evidence="1">
    <location>
        <begin position="17"/>
        <end position="51"/>
    </location>
</feature>
<evidence type="ECO:0000256" key="1">
    <source>
        <dbReference type="SAM" id="Coils"/>
    </source>
</evidence>
<dbReference type="GO" id="GO:0035735">
    <property type="term" value="P:intraciliary transport involved in cilium assembly"/>
    <property type="evidence" value="ECO:0007669"/>
    <property type="project" value="TreeGrafter"/>
</dbReference>
<dbReference type="EMBL" id="CAJHNH020004890">
    <property type="protein sequence ID" value="CAG5131801.1"/>
    <property type="molecule type" value="Genomic_DNA"/>
</dbReference>
<keyword evidence="3" id="KW-1185">Reference proteome</keyword>
<dbReference type="GO" id="GO:0005929">
    <property type="term" value="C:cilium"/>
    <property type="evidence" value="ECO:0007669"/>
    <property type="project" value="TreeGrafter"/>
</dbReference>
<name>A0A8S3ZZX5_9EUPU</name>
<dbReference type="Proteomes" id="UP000678393">
    <property type="component" value="Unassembled WGS sequence"/>
</dbReference>
<protein>
    <submittedName>
        <fullName evidence="2">Uncharacterized protein</fullName>
    </submittedName>
</protein>
<proteinExistence type="predicted"/>
<keyword evidence="1" id="KW-0175">Coiled coil</keyword>
<comment type="caution">
    <text evidence="2">The sequence shown here is derived from an EMBL/GenBank/DDBJ whole genome shotgun (WGS) entry which is preliminary data.</text>
</comment>
<accession>A0A8S3ZZX5</accession>
<organism evidence="2 3">
    <name type="scientific">Candidula unifasciata</name>
    <dbReference type="NCBI Taxonomy" id="100452"/>
    <lineage>
        <taxon>Eukaryota</taxon>
        <taxon>Metazoa</taxon>
        <taxon>Spiralia</taxon>
        <taxon>Lophotrochozoa</taxon>
        <taxon>Mollusca</taxon>
        <taxon>Gastropoda</taxon>
        <taxon>Heterobranchia</taxon>
        <taxon>Euthyneura</taxon>
        <taxon>Panpulmonata</taxon>
        <taxon>Eupulmonata</taxon>
        <taxon>Stylommatophora</taxon>
        <taxon>Helicina</taxon>
        <taxon>Helicoidea</taxon>
        <taxon>Geomitridae</taxon>
        <taxon>Candidula</taxon>
    </lineage>
</organism>
<evidence type="ECO:0000313" key="2">
    <source>
        <dbReference type="EMBL" id="CAG5131801.1"/>
    </source>
</evidence>